<dbReference type="OrthoDB" id="341300at2759"/>
<dbReference type="GeneID" id="106155506"/>
<dbReference type="AlphaFoldDB" id="A0A1S3HI99"/>
<dbReference type="PROSITE" id="PS50904">
    <property type="entry name" value="PRELI_MSF1"/>
    <property type="match status" value="1"/>
</dbReference>
<dbReference type="GO" id="GO:0005758">
    <property type="term" value="C:mitochondrial intermembrane space"/>
    <property type="evidence" value="ECO:0007669"/>
    <property type="project" value="InterPro"/>
</dbReference>
<evidence type="ECO:0000313" key="2">
    <source>
        <dbReference type="Proteomes" id="UP000085678"/>
    </source>
</evidence>
<evidence type="ECO:0000313" key="4">
    <source>
        <dbReference type="RefSeq" id="XP_013385841.1"/>
    </source>
</evidence>
<dbReference type="RefSeq" id="XP_013385841.1">
    <property type="nucleotide sequence ID" value="XM_013530387.1"/>
</dbReference>
<dbReference type="Proteomes" id="UP000085678">
    <property type="component" value="Unplaced"/>
</dbReference>
<reference evidence="3 4" key="1">
    <citation type="submission" date="2025-04" db="UniProtKB">
        <authorList>
            <consortium name="RefSeq"/>
        </authorList>
    </citation>
    <scope>IDENTIFICATION</scope>
    <source>
        <tissue evidence="3 4">Gonads</tissue>
    </source>
</reference>
<proteinExistence type="predicted"/>
<evidence type="ECO:0000313" key="5">
    <source>
        <dbReference type="RefSeq" id="XP_013385842.1"/>
    </source>
</evidence>
<dbReference type="KEGG" id="lak:106155506"/>
<accession>A0A1S3HI99</accession>
<keyword evidence="2" id="KW-1185">Reference proteome</keyword>
<name>A0A1S3HI99_LINAN</name>
<dbReference type="STRING" id="7574.A0A1S3HI99"/>
<dbReference type="InterPro" id="IPR006797">
    <property type="entry name" value="PRELI/MSF1_dom"/>
</dbReference>
<gene>
    <name evidence="3 4 5" type="primary">LOC106155506</name>
</gene>
<dbReference type="PANTHER" id="PTHR11158">
    <property type="entry name" value="MSF1/PX19 RELATED"/>
    <property type="match status" value="1"/>
</dbReference>
<evidence type="ECO:0000259" key="1">
    <source>
        <dbReference type="PROSITE" id="PS50904"/>
    </source>
</evidence>
<feature type="domain" description="PRELI/MSF1" evidence="1">
    <location>
        <begin position="1"/>
        <end position="174"/>
    </location>
</feature>
<organism evidence="2 3">
    <name type="scientific">Lingula anatina</name>
    <name type="common">Brachiopod</name>
    <name type="synonym">Lingula unguis</name>
    <dbReference type="NCBI Taxonomy" id="7574"/>
    <lineage>
        <taxon>Eukaryota</taxon>
        <taxon>Metazoa</taxon>
        <taxon>Spiralia</taxon>
        <taxon>Lophotrochozoa</taxon>
        <taxon>Brachiopoda</taxon>
        <taxon>Linguliformea</taxon>
        <taxon>Lingulata</taxon>
        <taxon>Lingulida</taxon>
        <taxon>Linguloidea</taxon>
        <taxon>Lingulidae</taxon>
        <taxon>Lingula</taxon>
    </lineage>
</organism>
<dbReference type="RefSeq" id="XP_013385840.1">
    <property type="nucleotide sequence ID" value="XM_013530386.1"/>
</dbReference>
<dbReference type="RefSeq" id="XP_013385842.1">
    <property type="nucleotide sequence ID" value="XM_013530388.2"/>
</dbReference>
<dbReference type="Pfam" id="PF04707">
    <property type="entry name" value="PRELI"/>
    <property type="match status" value="1"/>
</dbReference>
<protein>
    <submittedName>
        <fullName evidence="3 5">PRELI domain-containing protein 1, mitochondrial isoform X1</fullName>
    </submittedName>
    <submittedName>
        <fullName evidence="4">PRELI domain-containing protein 1, mitochondrial isoform X2</fullName>
    </submittedName>
</protein>
<dbReference type="InterPro" id="IPR037365">
    <property type="entry name" value="Slowmo/Ups"/>
</dbReference>
<evidence type="ECO:0000313" key="3">
    <source>
        <dbReference type="RefSeq" id="XP_013385840.1"/>
    </source>
</evidence>
<sequence length="216" mass="25426">MKFGKDFGTFSFRWDQVVTAVLKKYPNPYSPHILSEDVIHREIKNGKLYSKKLIKKVQLKSIPSFLRGVVHWATRGKDTCFVLEESEVDLETRKCTTYTRNVDMLTYADVVEKVVYKEDEEVSQKTQIDRSHWVSARFSKLGSESYLFGRCKSRIPETNRGIDYVIRTLFAPETLHELEKKEHKLKMNLERVKEVKEKVKPRMEKLIPTCKAQEDY</sequence>